<comment type="caution">
    <text evidence="1">The sequence shown here is derived from an EMBL/GenBank/DDBJ whole genome shotgun (WGS) entry which is preliminary data.</text>
</comment>
<accession>A0A9X2EZT9</accession>
<reference evidence="1" key="1">
    <citation type="submission" date="2022-06" db="EMBL/GenBank/DDBJ databases">
        <title>Solitalea sp. MAHUQ-68 isolated from rhizospheric soil.</title>
        <authorList>
            <person name="Huq M.A."/>
        </authorList>
    </citation>
    <scope>NUCLEOTIDE SEQUENCE</scope>
    <source>
        <strain evidence="1">MAHUQ-68</strain>
    </source>
</reference>
<evidence type="ECO:0000313" key="2">
    <source>
        <dbReference type="Proteomes" id="UP001155182"/>
    </source>
</evidence>
<dbReference type="EMBL" id="JAMWYS010000003">
    <property type="protein sequence ID" value="MCO4291469.1"/>
    <property type="molecule type" value="Genomic_DNA"/>
</dbReference>
<dbReference type="RefSeq" id="WP_252585703.1">
    <property type="nucleotide sequence ID" value="NZ_JAMWYS010000003.1"/>
</dbReference>
<proteinExistence type="predicted"/>
<gene>
    <name evidence="1" type="ORF">NF867_01155</name>
</gene>
<dbReference type="Proteomes" id="UP001155182">
    <property type="component" value="Unassembled WGS sequence"/>
</dbReference>
<protein>
    <recommendedName>
        <fullName evidence="3">Bacterial surface antigen (D15) domain-containing protein</fullName>
    </recommendedName>
</protein>
<sequence>MSIVWLAFLACLFIHPFPLFSYAIYSKPRDAHLSFGDTILKPGSGEKISFTIDSPKHKNPVDTLYKILKNAPYDVLSERFYKPYQGKVIRNIIIGQVNVFNRVSDDIQQSRNSIQKLQHLLDFLHINTKSNVIREGLFFSEKKDTVSSYLMAYNAYYLRHLPFLQTAEIYIQPLADTKDSVDVMIITQDAFEFGVSIAHSNLRLYNVNLLGGGQRIDVAVSLDKNRTPKVGTAVSYVKYNVWGSFVDASIGYTTINNAIPIDTGVYETSFFVHLDRQLYKPTVRLGGGLTISYNYSMDVYSRSSSYYRNYAYRYFDVWGAWAFNVKKLLKKGFENSTRKAISLRYSLIDFTRQPQQDIYRLDPNYNNRQYIIGEYNFFQQRYFKTRYVFEFGRIEDIPSGYNLALTVGVEKWINRKRIYTGAQFERSKIYTQGNFMVTGIGLGGFFKNGIEDIVFGVNNDYYSKLYTLNTWKLRYQINLNYLIGINPHFNKAINLNAERGIIGYNSALLQGYQRLNLGGEADFYAPFRFLGFKFNFFTVAQIAQLGDKGELLFGNRLYTVLGTGIRIKNESLVFRTLEIGAYLYPGAPSDMKKVGLTLRSIPNIRFRTTPIQRPEFIRFE</sequence>
<evidence type="ECO:0008006" key="3">
    <source>
        <dbReference type="Google" id="ProtNLM"/>
    </source>
</evidence>
<name>A0A9X2EZT9_9SPHI</name>
<evidence type="ECO:0000313" key="1">
    <source>
        <dbReference type="EMBL" id="MCO4291469.1"/>
    </source>
</evidence>
<dbReference type="AlphaFoldDB" id="A0A9X2EZT9"/>
<organism evidence="1 2">
    <name type="scientific">Solitalea agri</name>
    <dbReference type="NCBI Taxonomy" id="2953739"/>
    <lineage>
        <taxon>Bacteria</taxon>
        <taxon>Pseudomonadati</taxon>
        <taxon>Bacteroidota</taxon>
        <taxon>Sphingobacteriia</taxon>
        <taxon>Sphingobacteriales</taxon>
        <taxon>Sphingobacteriaceae</taxon>
        <taxon>Solitalea</taxon>
    </lineage>
</organism>
<keyword evidence="2" id="KW-1185">Reference proteome</keyword>